<evidence type="ECO:0000313" key="8">
    <source>
        <dbReference type="Proteomes" id="UP000694240"/>
    </source>
</evidence>
<dbReference type="Pfam" id="PF20431">
    <property type="entry name" value="E_motif"/>
    <property type="match status" value="1"/>
</dbReference>
<evidence type="ECO:0000259" key="6">
    <source>
        <dbReference type="Pfam" id="PF14432"/>
    </source>
</evidence>
<dbReference type="FunFam" id="1.25.40.10:FF:000090">
    <property type="entry name" value="Pentatricopeptide repeat-containing protein, chloroplastic"/>
    <property type="match status" value="1"/>
</dbReference>
<dbReference type="Pfam" id="PF13041">
    <property type="entry name" value="PPR_2"/>
    <property type="match status" value="2"/>
</dbReference>
<dbReference type="PROSITE" id="PS51375">
    <property type="entry name" value="PPR"/>
    <property type="match status" value="7"/>
</dbReference>
<dbReference type="PANTHER" id="PTHR47926">
    <property type="entry name" value="PENTATRICOPEPTIDE REPEAT-CONTAINING PROTEIN"/>
    <property type="match status" value="1"/>
</dbReference>
<dbReference type="Pfam" id="PF14432">
    <property type="entry name" value="DYW_deaminase"/>
    <property type="match status" value="1"/>
</dbReference>
<feature type="repeat" description="PPR" evidence="3">
    <location>
        <begin position="964"/>
        <end position="998"/>
    </location>
</feature>
<feature type="repeat" description="PPR" evidence="3">
    <location>
        <begin position="863"/>
        <end position="897"/>
    </location>
</feature>
<feature type="compositionally biased region" description="Acidic residues" evidence="4">
    <location>
        <begin position="425"/>
        <end position="489"/>
    </location>
</feature>
<dbReference type="InterPro" id="IPR046848">
    <property type="entry name" value="E_motif"/>
</dbReference>
<dbReference type="Proteomes" id="UP000694240">
    <property type="component" value="Chromosome 11"/>
</dbReference>
<dbReference type="Pfam" id="PF01535">
    <property type="entry name" value="PPR"/>
    <property type="match status" value="1"/>
</dbReference>
<dbReference type="InterPro" id="IPR046960">
    <property type="entry name" value="PPR_At4g14850-like_plant"/>
</dbReference>
<dbReference type="FunFam" id="1.25.40.10:FF:000285">
    <property type="entry name" value="Pentatricopeptide repeat-containing protein, chloroplastic"/>
    <property type="match status" value="1"/>
</dbReference>
<dbReference type="NCBIfam" id="TIGR00756">
    <property type="entry name" value="PPR"/>
    <property type="match status" value="8"/>
</dbReference>
<dbReference type="InterPro" id="IPR032867">
    <property type="entry name" value="DYW_dom"/>
</dbReference>
<feature type="repeat" description="PPR" evidence="3">
    <location>
        <begin position="1135"/>
        <end position="1169"/>
    </location>
</feature>
<dbReference type="GO" id="GO:0003723">
    <property type="term" value="F:RNA binding"/>
    <property type="evidence" value="ECO:0007669"/>
    <property type="project" value="InterPro"/>
</dbReference>
<dbReference type="PANTHER" id="PTHR47926:SF539">
    <property type="entry name" value="DYW DOMAIN-CONTAINING PROTEIN"/>
    <property type="match status" value="1"/>
</dbReference>
<dbReference type="GO" id="GO:0008270">
    <property type="term" value="F:zinc ion binding"/>
    <property type="evidence" value="ECO:0007669"/>
    <property type="project" value="InterPro"/>
</dbReference>
<feature type="repeat" description="PPR" evidence="3">
    <location>
        <begin position="1034"/>
        <end position="1068"/>
    </location>
</feature>
<accession>A0A8T1Z5Q9</accession>
<reference evidence="7 8" key="1">
    <citation type="submission" date="2020-12" db="EMBL/GenBank/DDBJ databases">
        <title>Concerted genomic and epigenomic changes stabilize Arabidopsis allopolyploids.</title>
        <authorList>
            <person name="Chen Z."/>
        </authorList>
    </citation>
    <scope>NUCLEOTIDE SEQUENCE [LARGE SCALE GENOMIC DNA]</scope>
    <source>
        <strain evidence="7">Allo738</strain>
        <tissue evidence="7">Leaf</tissue>
    </source>
</reference>
<keyword evidence="2" id="KW-0677">Repeat</keyword>
<evidence type="ECO:0000256" key="2">
    <source>
        <dbReference type="ARBA" id="ARBA00022737"/>
    </source>
</evidence>
<feature type="domain" description="PORR" evidence="5">
    <location>
        <begin position="81"/>
        <end position="409"/>
    </location>
</feature>
<dbReference type="InterPro" id="IPR002885">
    <property type="entry name" value="PPR_rpt"/>
</dbReference>
<sequence length="1442" mass="164703">MEPKLLLSAHKPLFVSCNSPFNEKNNLSVKSGLPMSTIRAARSQFMGEGLILGNKYGFWSAASRRTRVVVEPVRAAVKRRKELTFDSVVQRDKKLKLVLNIRKILVSQPDRMMSLRGLGKYRRDLGLKKRRRFIALLRKYPGVFEIVEEGAYSLRFKMTSEAERLYLEEMRIRNELEDVLVVKLRKLVMMSIDKRILLEKISHLRTDLGLPLEFRDTICQRYPQYFRVVPTPRGPALELTHWDPELAVSAAELSEDDNRTRESEERNLIIDRPPKFNRVKLPRGLNLSKSETRKISQFRDMRYISPYKDFSHLRSGTLEKEKHACGVIHELLSLTTEKRTLVDHLTHFREEFRFSQQLRGMLIRHPDLFYVSLKGERDSVFLREAYRNSELIDKDPLTLVKEKMRALVSVPRFPRRGGPRKEEEGRDEEMDGSDAEGEEEEESDAEEWSDVDGYLEGEDGGNDDDGDWTDDEEEEDVPPNFDDDEEEEDSVKIGLSPSNRKSSSPKKKEEKVLTPVFPDGTPREKWSVLLSGNCGVNKMENFSVTHRHCYSSLFLHQSQRRYLLNHSSACFSLDIKHASFESIPISISLEPSSSSWDFHPLKELNGCKNLVSVKATHARMMKLIDRFELEFISKCLITRYLEFGEFGYASAVFFLGFPRNQVSWTDFLEKAEDFGVEKYKVLEEFVRLQNKGVNFDEVVLAMVFRICAVLMYRFLGFTIHGGLIKRGLDNSDTRVVSALMGFYGRCAVKLFRVMQFSGARAYDSTMVKLLQVCSNKEGFAEGRQIHGYVLRFGFESNVSMCNSLIVMYSRNGKLESSRKVFNSMKDRNLSSWNSIQSSYTKLGYIDDAMGLLDEMKTCGLKPDIVTWNSLLSGYASKALSRDAIAVLKRMQIAGLKPNTSSISSLLQAVADSRLLKLGRAIHGYVIRNQLWYDVYVETTLIDMYIKTGYLPYARMVFDTMDEKNIVAWNSLISGLSYTGLLKEAEALISRMEKEGIKPDAVTWNSLVSGYATWGNTEKALAVVGKMKKNGLEPNVVSWTAILSGCSKNGNFGNGLKVFMKMQEEGVSSNSATISSLLRILGCLSLLYSGKEVHSFCLKNNLIRDAHVATALVYMYAKSGDLQSAAEIFWGIKNKPLASWNCMIMGYAMFRRGEEGIAVFNAMLEAGIEPDVITFTSVLSVCKNSGLVREGWKYFDLMRSHYGVIPTIEHCSCMVELLGRSGYLDEAWGFIRTMPLKPDATIWGAFLSSCKIHRDLELAEIAWKRLQVLEPHNSANYMMMINLYSNLNRWGDVERIRNSMSNNRVRVQDLWSWIQIDQTVHIFYAEGKAHPDEGEIYFELFKLISEMKKSGYVPDTRCIHQNVSESEKEKLLMGHTEKLAMTYGLIKKKGIAPIRVVKNTNLCSDCHTVAKYISVLRNREIVLQEGARVHHFRDGKCSCNDSW</sequence>
<dbReference type="GO" id="GO:0009451">
    <property type="term" value="P:RNA modification"/>
    <property type="evidence" value="ECO:0007669"/>
    <property type="project" value="InterPro"/>
</dbReference>
<feature type="region of interest" description="Disordered" evidence="4">
    <location>
        <begin position="411"/>
        <end position="516"/>
    </location>
</feature>
<dbReference type="Pfam" id="PF11955">
    <property type="entry name" value="PORR"/>
    <property type="match status" value="1"/>
</dbReference>
<keyword evidence="8" id="KW-1185">Reference proteome</keyword>
<dbReference type="Pfam" id="PF13812">
    <property type="entry name" value="PPR_3"/>
    <property type="match status" value="1"/>
</dbReference>
<evidence type="ECO:0000256" key="4">
    <source>
        <dbReference type="SAM" id="MobiDB-lite"/>
    </source>
</evidence>
<feature type="repeat" description="PPR" evidence="3">
    <location>
        <begin position="999"/>
        <end position="1033"/>
    </location>
</feature>
<gene>
    <name evidence="7" type="ORF">ISN45_Aa06g039200</name>
</gene>
<name>A0A8T1Z5Q9_9BRAS</name>
<dbReference type="FunFam" id="1.25.40.10:FF:000393">
    <property type="entry name" value="Pentatricopeptide repeat-containing protein At1g20230"/>
    <property type="match status" value="1"/>
</dbReference>
<protein>
    <submittedName>
        <fullName evidence="7">Pentatricopeptide repeat</fullName>
    </submittedName>
</protein>
<organism evidence="7 8">
    <name type="scientific">Arabidopsis thaliana x Arabidopsis arenosa</name>
    <dbReference type="NCBI Taxonomy" id="1240361"/>
    <lineage>
        <taxon>Eukaryota</taxon>
        <taxon>Viridiplantae</taxon>
        <taxon>Streptophyta</taxon>
        <taxon>Embryophyta</taxon>
        <taxon>Tracheophyta</taxon>
        <taxon>Spermatophyta</taxon>
        <taxon>Magnoliopsida</taxon>
        <taxon>eudicotyledons</taxon>
        <taxon>Gunneridae</taxon>
        <taxon>Pentapetalae</taxon>
        <taxon>rosids</taxon>
        <taxon>malvids</taxon>
        <taxon>Brassicales</taxon>
        <taxon>Brassicaceae</taxon>
        <taxon>Camelineae</taxon>
        <taxon>Arabidopsis</taxon>
    </lineage>
</organism>
<evidence type="ECO:0000313" key="7">
    <source>
        <dbReference type="EMBL" id="KAG7553393.1"/>
    </source>
</evidence>
<evidence type="ECO:0000259" key="5">
    <source>
        <dbReference type="Pfam" id="PF11955"/>
    </source>
</evidence>
<comment type="similarity">
    <text evidence="1">Belongs to the PPR family. PCMP-H subfamily.</text>
</comment>
<dbReference type="EMBL" id="JAEFBK010000011">
    <property type="protein sequence ID" value="KAG7553393.1"/>
    <property type="molecule type" value="Genomic_DNA"/>
</dbReference>
<feature type="domain" description="DYW" evidence="6">
    <location>
        <begin position="1350"/>
        <end position="1442"/>
    </location>
</feature>
<feature type="repeat" description="PPR" evidence="3">
    <location>
        <begin position="797"/>
        <end position="827"/>
    </location>
</feature>
<evidence type="ECO:0000256" key="3">
    <source>
        <dbReference type="PROSITE-ProRule" id="PRU00708"/>
    </source>
</evidence>
<evidence type="ECO:0000256" key="1">
    <source>
        <dbReference type="ARBA" id="ARBA00006643"/>
    </source>
</evidence>
<proteinExistence type="inferred from homology"/>
<feature type="repeat" description="PPR" evidence="3">
    <location>
        <begin position="828"/>
        <end position="862"/>
    </location>
</feature>
<dbReference type="InterPro" id="IPR021099">
    <property type="entry name" value="PORR_domain"/>
</dbReference>
<comment type="caution">
    <text evidence="7">The sequence shown here is derived from an EMBL/GenBank/DDBJ whole genome shotgun (WGS) entry which is preliminary data.</text>
</comment>